<reference evidence="2" key="1">
    <citation type="submission" date="2018-01" db="EMBL/GenBank/DDBJ databases">
        <authorList>
            <person name="Kerou L M."/>
        </authorList>
    </citation>
    <scope>NUCLEOTIDE SEQUENCE [LARGE SCALE GENOMIC DNA]</scope>
    <source>
        <strain evidence="2">SCU2</strain>
    </source>
</reference>
<dbReference type="GeneID" id="41595623"/>
<evidence type="ECO:0008006" key="3">
    <source>
        <dbReference type="Google" id="ProtNLM"/>
    </source>
</evidence>
<dbReference type="Proteomes" id="UP000236248">
    <property type="component" value="Chromosome NCAV"/>
</dbReference>
<name>A0A2K5AT58_9ARCH</name>
<proteinExistence type="predicted"/>
<keyword evidence="2" id="KW-1185">Reference proteome</keyword>
<dbReference type="KEGG" id="ncv:NCAV_1631"/>
<dbReference type="EMBL" id="LT981265">
    <property type="protein sequence ID" value="SPC34794.1"/>
    <property type="molecule type" value="Genomic_DNA"/>
</dbReference>
<dbReference type="RefSeq" id="WP_103286607.1">
    <property type="nucleotide sequence ID" value="NZ_LT981265.1"/>
</dbReference>
<accession>A0A2K5AT58</accession>
<dbReference type="AlphaFoldDB" id="A0A2K5AT58"/>
<evidence type="ECO:0000313" key="1">
    <source>
        <dbReference type="EMBL" id="SPC34794.1"/>
    </source>
</evidence>
<evidence type="ECO:0000313" key="2">
    <source>
        <dbReference type="Proteomes" id="UP000236248"/>
    </source>
</evidence>
<organism evidence="1 2">
    <name type="scientific">Candidatus Nitrosocaldus cavascurensis</name>
    <dbReference type="NCBI Taxonomy" id="2058097"/>
    <lineage>
        <taxon>Archaea</taxon>
        <taxon>Nitrososphaerota</taxon>
        <taxon>Nitrososphaeria</taxon>
        <taxon>Candidatus Nitrosocaldales</taxon>
        <taxon>Candidatus Nitrosocaldaceae</taxon>
        <taxon>Candidatus Nitrosocaldus</taxon>
    </lineage>
</organism>
<sequence length="59" mass="7022">MLEAKCPVCKKRAKVLDDMSRVVCEHCGYEDEYNAYLEKMKDRISTMIEEFMLNEQDKI</sequence>
<protein>
    <recommendedName>
        <fullName evidence="3">Zinc-domain-containing protein</fullName>
    </recommendedName>
</protein>
<gene>
    <name evidence="1" type="ORF">NCAV_1631</name>
</gene>